<evidence type="ECO:0000313" key="2">
    <source>
        <dbReference type="Proteomes" id="UP000772618"/>
    </source>
</evidence>
<dbReference type="RefSeq" id="WP_254151382.1">
    <property type="nucleotide sequence ID" value="NZ_JAHESD010000001.1"/>
</dbReference>
<dbReference type="EMBL" id="JAHESD010000001">
    <property type="protein sequence ID" value="MBT1701682.1"/>
    <property type="molecule type" value="Genomic_DNA"/>
</dbReference>
<accession>A0ABS5VJR4</accession>
<evidence type="ECO:0000313" key="1">
    <source>
        <dbReference type="EMBL" id="MBT1701682.1"/>
    </source>
</evidence>
<comment type="caution">
    <text evidence="1">The sequence shown here is derived from an EMBL/GenBank/DDBJ whole genome shotgun (WGS) entry which is preliminary data.</text>
</comment>
<organism evidence="1 2">
    <name type="scientific">Chryseosolibacter indicus</name>
    <dbReference type="NCBI Taxonomy" id="2782351"/>
    <lineage>
        <taxon>Bacteria</taxon>
        <taxon>Pseudomonadati</taxon>
        <taxon>Bacteroidota</taxon>
        <taxon>Cytophagia</taxon>
        <taxon>Cytophagales</taxon>
        <taxon>Chryseotaleaceae</taxon>
        <taxon>Chryseosolibacter</taxon>
    </lineage>
</organism>
<reference evidence="1 2" key="1">
    <citation type="submission" date="2021-05" db="EMBL/GenBank/DDBJ databases">
        <title>A Polyphasic approach of four new species of the genus Ohtaekwangia: Ohtaekwangia histidinii sp. nov., Ohtaekwangia cretensis sp. nov., Ohtaekwangia indiensis sp. nov., Ohtaekwangia reichenbachii sp. nov. from diverse environment.</title>
        <authorList>
            <person name="Octaviana S."/>
        </authorList>
    </citation>
    <scope>NUCLEOTIDE SEQUENCE [LARGE SCALE GENOMIC DNA]</scope>
    <source>
        <strain evidence="1 2">PWU20</strain>
    </source>
</reference>
<keyword evidence="2" id="KW-1185">Reference proteome</keyword>
<gene>
    <name evidence="1" type="ORF">KK060_00225</name>
</gene>
<proteinExistence type="predicted"/>
<sequence>MVKSYEKIISDLFRSKDKGNVISLKVKGIEKAILTCVNEVKANRIIVLNPVSVYGAPLEENVFHLEDIENLRVYSARYSDPVYVRIRELKNNIDEIRRSLRW</sequence>
<dbReference type="Proteomes" id="UP000772618">
    <property type="component" value="Unassembled WGS sequence"/>
</dbReference>
<name>A0ABS5VJR4_9BACT</name>
<protein>
    <submittedName>
        <fullName evidence="1">Uncharacterized protein</fullName>
    </submittedName>
</protein>